<dbReference type="AlphaFoldDB" id="A0AAD4V1B6"/>
<evidence type="ECO:0000313" key="3">
    <source>
        <dbReference type="Proteomes" id="UP001054821"/>
    </source>
</evidence>
<feature type="compositionally biased region" description="Basic residues" evidence="1">
    <location>
        <begin position="110"/>
        <end position="119"/>
    </location>
</feature>
<feature type="region of interest" description="Disordered" evidence="1">
    <location>
        <begin position="80"/>
        <end position="119"/>
    </location>
</feature>
<accession>A0AAD4V1B6</accession>
<comment type="caution">
    <text evidence="2">The sequence shown here is derived from an EMBL/GenBank/DDBJ whole genome shotgun (WGS) entry which is preliminary data.</text>
</comment>
<reference evidence="2 3" key="1">
    <citation type="journal article" date="2022" name="G3 (Bethesda)">
        <title>Whole-genome sequence and methylome profiling of the almond [Prunus dulcis (Mill.) D.A. Webb] cultivar 'Nonpareil'.</title>
        <authorList>
            <person name="D'Amico-Willman K.M."/>
            <person name="Ouma W.Z."/>
            <person name="Meulia T."/>
            <person name="Sideli G.M."/>
            <person name="Gradziel T.M."/>
            <person name="Fresnedo-Ramirez J."/>
        </authorList>
    </citation>
    <scope>NUCLEOTIDE SEQUENCE [LARGE SCALE GENOMIC DNA]</scope>
    <source>
        <strain evidence="2">Clone GOH B32 T37-40</strain>
    </source>
</reference>
<proteinExistence type="predicted"/>
<dbReference type="EMBL" id="JAJFAZ020000008">
    <property type="protein sequence ID" value="KAI5315706.1"/>
    <property type="molecule type" value="Genomic_DNA"/>
</dbReference>
<sequence length="119" mass="13289">MSVISPMHVDYPIKDLQQHPVKDAPGSDNSKYLKSPAHAPPQAPAARGVQSDKASPENLQITIHPPDYRFYSMSGTLYSTTPGPIRMASGRNRRRKLTVSPGTSRPRFGDHRRHCRRTT</sequence>
<gene>
    <name evidence="2" type="ORF">L3X38_044882</name>
</gene>
<protein>
    <submittedName>
        <fullName evidence="2">Uncharacterized protein</fullName>
    </submittedName>
</protein>
<organism evidence="2 3">
    <name type="scientific">Prunus dulcis</name>
    <name type="common">Almond</name>
    <name type="synonym">Amygdalus dulcis</name>
    <dbReference type="NCBI Taxonomy" id="3755"/>
    <lineage>
        <taxon>Eukaryota</taxon>
        <taxon>Viridiplantae</taxon>
        <taxon>Streptophyta</taxon>
        <taxon>Embryophyta</taxon>
        <taxon>Tracheophyta</taxon>
        <taxon>Spermatophyta</taxon>
        <taxon>Magnoliopsida</taxon>
        <taxon>eudicotyledons</taxon>
        <taxon>Gunneridae</taxon>
        <taxon>Pentapetalae</taxon>
        <taxon>rosids</taxon>
        <taxon>fabids</taxon>
        <taxon>Rosales</taxon>
        <taxon>Rosaceae</taxon>
        <taxon>Amygdaloideae</taxon>
        <taxon>Amygdaleae</taxon>
        <taxon>Prunus</taxon>
    </lineage>
</organism>
<feature type="compositionally biased region" description="Basic and acidic residues" evidence="1">
    <location>
        <begin position="11"/>
        <end position="22"/>
    </location>
</feature>
<evidence type="ECO:0000313" key="2">
    <source>
        <dbReference type="EMBL" id="KAI5315706.1"/>
    </source>
</evidence>
<keyword evidence="3" id="KW-1185">Reference proteome</keyword>
<evidence type="ECO:0000256" key="1">
    <source>
        <dbReference type="SAM" id="MobiDB-lite"/>
    </source>
</evidence>
<name>A0AAD4V1B6_PRUDU</name>
<dbReference type="Proteomes" id="UP001054821">
    <property type="component" value="Chromosome 8"/>
</dbReference>
<feature type="region of interest" description="Disordered" evidence="1">
    <location>
        <begin position="1"/>
        <end position="59"/>
    </location>
</feature>